<dbReference type="AlphaFoldDB" id="A0A4P8XH47"/>
<dbReference type="Proteomes" id="UP000300879">
    <property type="component" value="Chromosome"/>
</dbReference>
<evidence type="ECO:0000313" key="2">
    <source>
        <dbReference type="Proteomes" id="UP000300879"/>
    </source>
</evidence>
<reference evidence="1 2" key="1">
    <citation type="submission" date="2019-05" db="EMBL/GenBank/DDBJ databases">
        <authorList>
            <person name="Chen C."/>
        </authorList>
    </citation>
    <scope>NUCLEOTIDE SEQUENCE [LARGE SCALE GENOMIC DNA]</scope>
    <source>
        <strain evidence="1 2">HB172198</strain>
    </source>
</reference>
<name>A0A4P8XH47_9BACL</name>
<dbReference type="KEGG" id="palo:E6C60_0762"/>
<dbReference type="EMBL" id="CP040396">
    <property type="protein sequence ID" value="QCT01483.1"/>
    <property type="molecule type" value="Genomic_DNA"/>
</dbReference>
<keyword evidence="2" id="KW-1185">Reference proteome</keyword>
<evidence type="ECO:0000313" key="1">
    <source>
        <dbReference type="EMBL" id="QCT01483.1"/>
    </source>
</evidence>
<organism evidence="1 2">
    <name type="scientific">Paenibacillus algicola</name>
    <dbReference type="NCBI Taxonomy" id="2565926"/>
    <lineage>
        <taxon>Bacteria</taxon>
        <taxon>Bacillati</taxon>
        <taxon>Bacillota</taxon>
        <taxon>Bacilli</taxon>
        <taxon>Bacillales</taxon>
        <taxon>Paenibacillaceae</taxon>
        <taxon>Paenibacillus</taxon>
    </lineage>
</organism>
<proteinExistence type="predicted"/>
<sequence>MSLPKRPMNGEELLTYWNRFQNRYKYRDQGVDDHLMRTMKAA</sequence>
<gene>
    <name evidence="1" type="ORF">E6C60_0762</name>
</gene>
<accession>A0A4P8XH47</accession>
<protein>
    <submittedName>
        <fullName evidence="1">Putative choline sulfatase</fullName>
    </submittedName>
</protein>